<dbReference type="AlphaFoldDB" id="A0A3A6UCB0"/>
<dbReference type="EMBL" id="QYYH01000049">
    <property type="protein sequence ID" value="RJY16359.1"/>
    <property type="molecule type" value="Genomic_DNA"/>
</dbReference>
<reference evidence="1 2" key="1">
    <citation type="submission" date="2018-09" db="EMBL/GenBank/DDBJ databases">
        <title>Phylogeny of the Shewanellaceae, and recommendation for two new genera, Pseudoshewanella and Parashewanella.</title>
        <authorList>
            <person name="Wang G."/>
        </authorList>
    </citation>
    <scope>NUCLEOTIDE SEQUENCE [LARGE SCALE GENOMIC DNA]</scope>
    <source>
        <strain evidence="1 2">KCTC 22492</strain>
    </source>
</reference>
<dbReference type="RefSeq" id="WP_121853393.1">
    <property type="nucleotide sequence ID" value="NZ_CP037952.1"/>
</dbReference>
<comment type="caution">
    <text evidence="1">The sequence shown here is derived from an EMBL/GenBank/DDBJ whole genome shotgun (WGS) entry which is preliminary data.</text>
</comment>
<evidence type="ECO:0000313" key="1">
    <source>
        <dbReference type="EMBL" id="RJY16359.1"/>
    </source>
</evidence>
<evidence type="ECO:0000313" key="2">
    <source>
        <dbReference type="Proteomes" id="UP000273022"/>
    </source>
</evidence>
<sequence length="173" mass="19735">MNNISDEQLNQLISELPKSINPKDPLWSEIEAKLDTDVLKIKNTKWIRLAIASSVLLAFFTGWQVNKYSNNGDALPNTAMITLIDELAAQHQQQVENFNFVIKPVSLKNGPLTRPIGAGIHELRNAAKMVGNQLRLNPNDKQLWELWLWLQSREIELLEQAQGLIETQTYYSI</sequence>
<name>A0A3A6UCB0_9GAMM</name>
<protein>
    <submittedName>
        <fullName evidence="1">Uncharacterized protein</fullName>
    </submittedName>
</protein>
<dbReference type="OrthoDB" id="6272562at2"/>
<keyword evidence="2" id="KW-1185">Reference proteome</keyword>
<gene>
    <name evidence="1" type="ORF">D5R81_09430</name>
</gene>
<proteinExistence type="predicted"/>
<organism evidence="1 2">
    <name type="scientific">Parashewanella spongiae</name>
    <dbReference type="NCBI Taxonomy" id="342950"/>
    <lineage>
        <taxon>Bacteria</taxon>
        <taxon>Pseudomonadati</taxon>
        <taxon>Pseudomonadota</taxon>
        <taxon>Gammaproteobacteria</taxon>
        <taxon>Alteromonadales</taxon>
        <taxon>Shewanellaceae</taxon>
        <taxon>Parashewanella</taxon>
    </lineage>
</organism>
<accession>A0A3A6UCB0</accession>
<dbReference type="Proteomes" id="UP000273022">
    <property type="component" value="Unassembled WGS sequence"/>
</dbReference>